<feature type="compositionally biased region" description="Basic and acidic residues" evidence="14">
    <location>
        <begin position="632"/>
        <end position="644"/>
    </location>
</feature>
<evidence type="ECO:0000256" key="9">
    <source>
        <dbReference type="ARBA" id="ARBA00023136"/>
    </source>
</evidence>
<dbReference type="RefSeq" id="XP_059606245.1">
    <property type="nucleotide sequence ID" value="XM_059749359.1"/>
</dbReference>
<reference evidence="15" key="2">
    <citation type="submission" date="2025-08" db="UniProtKB">
        <authorList>
            <consortium name="RefSeq"/>
        </authorList>
    </citation>
    <scope>IDENTIFICATION</scope>
</reference>
<comment type="subcellular location">
    <subcellularLocation>
        <location evidence="1">Endoplasmic reticulum membrane</location>
        <topology evidence="1">Peripheral membrane protein</topology>
    </subcellularLocation>
    <subcellularLocation>
        <location evidence="2">Preautophagosomal structure membrane</location>
        <topology evidence="2">Peripheral membrane protein</topology>
    </subcellularLocation>
</comment>
<dbReference type="GO" id="GO:0034727">
    <property type="term" value="P:piecemeal microautophagy of the nucleus"/>
    <property type="evidence" value="ECO:0007669"/>
    <property type="project" value="TreeGrafter"/>
</dbReference>
<feature type="region of interest" description="Disordered" evidence="14">
    <location>
        <begin position="672"/>
        <end position="758"/>
    </location>
</feature>
<feature type="region of interest" description="Disordered" evidence="14">
    <location>
        <begin position="575"/>
        <end position="606"/>
    </location>
</feature>
<keyword evidence="5" id="KW-0813">Transport</keyword>
<dbReference type="GO" id="GO:0000422">
    <property type="term" value="P:autophagy of mitochondrion"/>
    <property type="evidence" value="ECO:0007669"/>
    <property type="project" value="TreeGrafter"/>
</dbReference>
<dbReference type="GO" id="GO:0061723">
    <property type="term" value="P:glycophagy"/>
    <property type="evidence" value="ECO:0007669"/>
    <property type="project" value="TreeGrafter"/>
</dbReference>
<feature type="compositionally biased region" description="Polar residues" evidence="14">
    <location>
        <begin position="741"/>
        <end position="756"/>
    </location>
</feature>
<feature type="compositionally biased region" description="Low complexity" evidence="14">
    <location>
        <begin position="510"/>
        <end position="530"/>
    </location>
</feature>
<comment type="function">
    <text evidence="13">Lipid transfer protein required for autophagosome completion and peroxisome degradation. Tethers the edge of the isolation membrane (IM) to the endoplasmic reticulum (ER) and mediates direct lipid transfer from ER to IM for IM expansion. ATG2 binds to the ER exit site (ERES), which is the membrane source for autophagosome formation, using basic residues in its N-terminal region (NR) and to the expanding edge of the IM through its C-terminal region. The latter binding is assisted by an ATG18-PtdIns3P interaction. ATG2 then extracts phospholipids from the membrane source using its NR and transfers them to ATG9 to the IM through its predicted beta-sheet-rich structure for membrane expansion.</text>
</comment>
<evidence type="ECO:0000256" key="13">
    <source>
        <dbReference type="ARBA" id="ARBA00025269"/>
    </source>
</evidence>
<evidence type="ECO:0000256" key="12">
    <source>
        <dbReference type="ARBA" id="ARBA00024631"/>
    </source>
</evidence>
<dbReference type="GO" id="GO:0043495">
    <property type="term" value="F:protein-membrane adaptor activity"/>
    <property type="evidence" value="ECO:0007669"/>
    <property type="project" value="TreeGrafter"/>
</dbReference>
<dbReference type="InterPro" id="IPR026849">
    <property type="entry name" value="ATG2"/>
</dbReference>
<feature type="region of interest" description="Disordered" evidence="14">
    <location>
        <begin position="288"/>
        <end position="327"/>
    </location>
</feature>
<dbReference type="GeneID" id="4983341"/>
<evidence type="ECO:0000256" key="14">
    <source>
        <dbReference type="SAM" id="MobiDB-lite"/>
    </source>
</evidence>
<name>A0AAJ8E3N2_ASPNG</name>
<feature type="region of interest" description="Disordered" evidence="14">
    <location>
        <begin position="963"/>
        <end position="996"/>
    </location>
</feature>
<evidence type="ECO:0000256" key="2">
    <source>
        <dbReference type="ARBA" id="ARBA00004623"/>
    </source>
</evidence>
<evidence type="ECO:0000256" key="8">
    <source>
        <dbReference type="ARBA" id="ARBA00023055"/>
    </source>
</evidence>
<dbReference type="GO" id="GO:0006869">
    <property type="term" value="P:lipid transport"/>
    <property type="evidence" value="ECO:0007669"/>
    <property type="project" value="UniProtKB-KW"/>
</dbReference>
<feature type="region of interest" description="Disordered" evidence="14">
    <location>
        <begin position="629"/>
        <end position="648"/>
    </location>
</feature>
<comment type="catalytic activity">
    <reaction evidence="10">
        <text>a 1,2-diacyl-sn-glycero-3-phospho-L-serine(in) = a 1,2-diacyl-sn-glycero-3-phospho-L-serine(out)</text>
        <dbReference type="Rhea" id="RHEA:38663"/>
        <dbReference type="ChEBI" id="CHEBI:57262"/>
    </reaction>
</comment>
<feature type="region of interest" description="Disordered" evidence="14">
    <location>
        <begin position="502"/>
        <end position="537"/>
    </location>
</feature>
<evidence type="ECO:0000256" key="10">
    <source>
        <dbReference type="ARBA" id="ARBA00024479"/>
    </source>
</evidence>
<comment type="catalytic activity">
    <reaction evidence="11">
        <text>a 1,2-diacyl-sn-glycero-3-phosphoethanolamine(in) = a 1,2-diacyl-sn-glycero-3-phosphoethanolamine(out)</text>
        <dbReference type="Rhea" id="RHEA:38895"/>
        <dbReference type="ChEBI" id="CHEBI:64612"/>
    </reaction>
</comment>
<evidence type="ECO:0000256" key="4">
    <source>
        <dbReference type="ARBA" id="ARBA00018070"/>
    </source>
</evidence>
<keyword evidence="6" id="KW-0256">Endoplasmic reticulum</keyword>
<feature type="compositionally biased region" description="Basic and acidic residues" evidence="14">
    <location>
        <begin position="579"/>
        <end position="600"/>
    </location>
</feature>
<keyword evidence="9" id="KW-0472">Membrane</keyword>
<dbReference type="KEGG" id="ang:An08g10270"/>
<feature type="compositionally biased region" description="Pro residues" evidence="14">
    <location>
        <begin position="302"/>
        <end position="312"/>
    </location>
</feature>
<keyword evidence="8" id="KW-0445">Lipid transport</keyword>
<feature type="region of interest" description="Disordered" evidence="14">
    <location>
        <begin position="148"/>
        <end position="181"/>
    </location>
</feature>
<dbReference type="GO" id="GO:0000045">
    <property type="term" value="P:autophagosome assembly"/>
    <property type="evidence" value="ECO:0007669"/>
    <property type="project" value="TreeGrafter"/>
</dbReference>
<feature type="compositionally biased region" description="Low complexity" evidence="14">
    <location>
        <begin position="291"/>
        <end position="301"/>
    </location>
</feature>
<feature type="region of interest" description="Disordered" evidence="14">
    <location>
        <begin position="1495"/>
        <end position="1514"/>
    </location>
</feature>
<dbReference type="GO" id="GO:0061709">
    <property type="term" value="P:reticulophagy"/>
    <property type="evidence" value="ECO:0007669"/>
    <property type="project" value="TreeGrafter"/>
</dbReference>
<evidence type="ECO:0000256" key="6">
    <source>
        <dbReference type="ARBA" id="ARBA00022824"/>
    </source>
</evidence>
<proteinExistence type="inferred from homology"/>
<dbReference type="GO" id="GO:0005789">
    <property type="term" value="C:endoplasmic reticulum membrane"/>
    <property type="evidence" value="ECO:0007669"/>
    <property type="project" value="UniProtKB-SubCell"/>
</dbReference>
<keyword evidence="7" id="KW-0072">Autophagy</keyword>
<comment type="catalytic activity">
    <reaction evidence="12">
        <text>a 1,2-diacyl-sn-glycero-3-phosphocholine(in) = a 1,2-diacyl-sn-glycero-3-phosphocholine(out)</text>
        <dbReference type="Rhea" id="RHEA:38571"/>
        <dbReference type="ChEBI" id="CHEBI:57643"/>
    </reaction>
</comment>
<dbReference type="GO" id="GO:0034045">
    <property type="term" value="C:phagophore assembly site membrane"/>
    <property type="evidence" value="ECO:0007669"/>
    <property type="project" value="UniProtKB-SubCell"/>
</dbReference>
<sequence length="2221" mass="242485">MAYFLPSFFQKRLLRYALSRLGLVDTEALDLDSLGIRWGQRSTVELRDIGLRLDKLATLLHLPASSELVSARIRFLKITVPADIYSSGIICQASGIDVHLRLLSDETRHAGQGDRPMGSGPGHDSASDPIIPNPTDLAQSFLQAEPKEEREELKAAISSQSQVLHRTSTSGSDDEEELGYGNEGVSLPSFVAAFLKGVADRLQVQVDDISIRVDMETKQDAPLKRQPEDKPDLVTGLLTVGQVKVDAVSSSSNENEASSRNQRRLISLSDINVALVSEPAVFSNYSRFTAPTSPESTSPESPLQPKPSPPPSHVSSPPSEHASEEDTALDLTRSIMFEPSRGMSESKIIEQYAPEMEGSVCTYDGRFSDADTEEETRSHGNMGESQNLLVDDEILDNPAYLDSVIDSHLHDDELDGIGHFPPEVGQRALGNEDTPRLRTPELHAAGSASHYSDTQNAMILAPRSQVPAVTSLAQDKLQIPEAVDIATRPALPAIELEVTQDPQPCADNQTSPVTSVPPSEASSSSSTSGSFNQDELSESRLFSNEEAQSMYMSAVSHDSMSRSFMPNIPGAWDSPESTVVRDSHAHMHHENGRDVQHMDPDHEDDDEAVATPKLTAQAGMHISQECLIDDSPEAHRDPTDKELSRSSSGLNKFTDVARRFFSIDKVVISIPSMDEDGDSADNTPSASYTEEDTRGLEETTACLRDSATEDYFAPPGRKASTRTRSDTIRPASYGYEGAEKGSSQPSQSDGQAQSRRSPNDMEIEVFSAELQFDIAIGWLVLKVGHKILHAFSNDSEVSQQTGQPQEEVQKRQAIKLALRKFSIKFVEHVPGHSYPAETDSSPFFGLLHNDILLQTCLSGLEAHLSIDKDITKLHLNIKKFSLGFASEHLISFSEDFKMRDSVRDVLSAEQGDIDLSITKSPDSTTVNLMTLPLQLNLNIQRLEEAIGWFGGLSTILELGNSISSASSGKGPKKEAPKRPRGVHFEEFPPPAASERTGSAPLKVNVRIGGLAADVVGETHYVKLRTTAAKIISRSSGVAVQIDKAKLTGPLPLDETRDAPAKLSLTDIRIEYRFSPKEEDLDRLLGLITPSKDKYDEDDDIMLDTLFRQRRQGSVLCLTISGARVAVSRTTDLDSISQLADELSRLSNVTKYLPEDDRPGVLTLALVRELEVQVHIGGKVGEMSAILRNTELAFISLPSLIAAQLGSITVARNRDEELVGEASAIGHKSSLSQSPLPVLMARYIADEMDPTVKVKLHNFRAEYTLPSIIAFLGLSDDMTTGDVAANMASSLANLAELQPPHHDVQLPEKGGRSDTPSKPIKLTVDLRDCVLGLNPRGTGAKGLVVLTTAKFSGAIHDPVSSDATLELRKASLMIIDDVANVGYADNVQRRSSAPPHSNQVQSFIDHGFVTVCTISSATATVKIMRLSDDGAKSLDVELRDDLLILETCADSTQTLISIVNGLQPPTPPSAAAKYRTEVLPIQDMLSSFTGDAFFTDMPEPPETTDSPDQNQGAGHLEDERDYVSDFKHVSAVPEHGSLTEGMMASGSNELLDSFHSQYYVSSSISELDFREDHFAQKSAVGGTAHRWDSTQNTYGLSDDSKLQKSPLRIRVRDAHVIWNLFDGYDWQRTRDTISKAVKDVERKAIERRARAGSRASPSFDEEEESVIGDCLFNSIYIGVPANKDPRDIRNDINRNIDDLASETGSYATTTTVTGATVRQSQSPSVRGKKLRLSRSKYHKMTFELKGICADLVVFPPDSGETQSSLDVRIKDLEVFDHVPTSTWKKFATYMHEAGEKESGTSMVHLEILTVRPVPQLAATEIVLKATILPLRLHVDQDALDFICRFFEFRDDSAPTPTAPSDVPFLQRVEINAVPVRLDFKPKRVDYAGLRSGRTTEFMNFFILDAADMTMRHVIIYGVSGFDKLGQTLNDIWMPDIKRNQLPGVLAGLAPIRSLVNVGGGVKDLVAVPVREYRKDGRLVRSIQKGALSFAKTTSNELVKLGAKLAIGTQTVLQGAEDLLTTPNASGAGVEDEYADDEEAKKISLYADQPVGVVQGLRGAFRGLERDLLLTRDAIVAVPGEVIESGSAKAAAKAVWKRAPTVVLRPAIGVSKAVGQTLLGAGNTLDPSNRRKMEDVSYTFPQRADSILTLLAEIQAPLTTFVAITLAVLSASSSSWDGYGAIDWDIYRSRSHIHLRAGRYRSTQDDNKMDACSHLKDFIRGGS</sequence>
<evidence type="ECO:0000256" key="11">
    <source>
        <dbReference type="ARBA" id="ARBA00024615"/>
    </source>
</evidence>
<evidence type="ECO:0000256" key="7">
    <source>
        <dbReference type="ARBA" id="ARBA00023006"/>
    </source>
</evidence>
<comment type="similarity">
    <text evidence="3">Belongs to the ATG2 family.</text>
</comment>
<feature type="compositionally biased region" description="Polar residues" evidence="14">
    <location>
        <begin position="1502"/>
        <end position="1511"/>
    </location>
</feature>
<evidence type="ECO:0000256" key="5">
    <source>
        <dbReference type="ARBA" id="ARBA00022448"/>
    </source>
</evidence>
<dbReference type="Pfam" id="PF13329">
    <property type="entry name" value="ATG2_CAD"/>
    <property type="match status" value="1"/>
</dbReference>
<feature type="region of interest" description="Disordered" evidence="14">
    <location>
        <begin position="108"/>
        <end position="135"/>
    </location>
</feature>
<gene>
    <name evidence="15" type="ORF">An08g10270</name>
</gene>
<dbReference type="GO" id="GO:0061908">
    <property type="term" value="C:phagophore"/>
    <property type="evidence" value="ECO:0007669"/>
    <property type="project" value="TreeGrafter"/>
</dbReference>
<evidence type="ECO:0000256" key="3">
    <source>
        <dbReference type="ARBA" id="ARBA00009714"/>
    </source>
</evidence>
<evidence type="ECO:0000256" key="1">
    <source>
        <dbReference type="ARBA" id="ARBA00004406"/>
    </source>
</evidence>
<organism evidence="15">
    <name type="scientific">Aspergillus niger</name>
    <dbReference type="NCBI Taxonomy" id="5061"/>
    <lineage>
        <taxon>Eukaryota</taxon>
        <taxon>Fungi</taxon>
        <taxon>Dikarya</taxon>
        <taxon>Ascomycota</taxon>
        <taxon>Pezizomycotina</taxon>
        <taxon>Eurotiomycetes</taxon>
        <taxon>Eurotiomycetidae</taxon>
        <taxon>Eurotiales</taxon>
        <taxon>Aspergillaceae</taxon>
        <taxon>Aspergillus</taxon>
        <taxon>Aspergillus subgen. Circumdati</taxon>
    </lineage>
</organism>
<dbReference type="PANTHER" id="PTHR13190:SF1">
    <property type="entry name" value="AUTOPHAGY-RELATED 2, ISOFORM A"/>
    <property type="match status" value="1"/>
</dbReference>
<feature type="compositionally biased region" description="Polar residues" evidence="14">
    <location>
        <begin position="157"/>
        <end position="171"/>
    </location>
</feature>
<dbReference type="GO" id="GO:0032266">
    <property type="term" value="F:phosphatidylinositol-3-phosphate binding"/>
    <property type="evidence" value="ECO:0007669"/>
    <property type="project" value="TreeGrafter"/>
</dbReference>
<reference evidence="15" key="1">
    <citation type="submission" date="2025-02" db="EMBL/GenBank/DDBJ databases">
        <authorList>
            <consortium name="NCBI Genome Project"/>
        </authorList>
    </citation>
    <scope>NUCLEOTIDE SEQUENCE</scope>
</reference>
<feature type="compositionally biased region" description="Basic and acidic residues" evidence="14">
    <location>
        <begin position="1298"/>
        <end position="1311"/>
    </location>
</feature>
<feature type="region of interest" description="Disordered" evidence="14">
    <location>
        <begin position="1297"/>
        <end position="1318"/>
    </location>
</feature>
<evidence type="ECO:0000313" key="15">
    <source>
        <dbReference type="RefSeq" id="XP_059606245.1"/>
    </source>
</evidence>
<accession>A0AAJ8E3N2</accession>
<protein>
    <recommendedName>
        <fullName evidence="4">Autophagy-related protein 2</fullName>
    </recommendedName>
</protein>
<feature type="compositionally biased region" description="Basic and acidic residues" evidence="14">
    <location>
        <begin position="971"/>
        <end position="986"/>
    </location>
</feature>
<dbReference type="PANTHER" id="PTHR13190">
    <property type="entry name" value="AUTOPHAGY-RELATED 2, ISOFORM A"/>
    <property type="match status" value="1"/>
</dbReference>